<sequence length="195" mass="21895">MKFAIIYSSLTGCTKRVAEALYAGLDQLKAYPEISQIAKSIDNFRNKPDVSDADIVALGYFVSQASMEDDLKKFLPNLKGKRVFVFCTLAYFAESEHAFKSIQSGVNLVKAAGAEVIGSYVCNGALAPDIIARFKSIAESKMEENWPMHHHAFTPEKGLRYELFKNHPTKLECELASERFNERVILSEKILNLHK</sequence>
<dbReference type="Proteomes" id="UP000070080">
    <property type="component" value="Unassembled WGS sequence"/>
</dbReference>
<dbReference type="STRING" id="1497955.HMPREF1872_00423"/>
<name>A0A133YGD6_9FIRM</name>
<gene>
    <name evidence="2" type="ORF">HMPREF1872_00423</name>
</gene>
<dbReference type="Gene3D" id="3.40.50.360">
    <property type="match status" value="1"/>
</dbReference>
<dbReference type="AlphaFoldDB" id="A0A133YGD6"/>
<dbReference type="InterPro" id="IPR001226">
    <property type="entry name" value="Flavodoxin_CS"/>
</dbReference>
<evidence type="ECO:0000259" key="1">
    <source>
        <dbReference type="Pfam" id="PF12641"/>
    </source>
</evidence>
<evidence type="ECO:0000313" key="2">
    <source>
        <dbReference type="EMBL" id="KXB42249.1"/>
    </source>
</evidence>
<dbReference type="OrthoDB" id="307208at2"/>
<proteinExistence type="predicted"/>
<organism evidence="2 3">
    <name type="scientific">Amygdalobacter nucleatus</name>
    <dbReference type="NCBI Taxonomy" id="3029274"/>
    <lineage>
        <taxon>Bacteria</taxon>
        <taxon>Bacillati</taxon>
        <taxon>Bacillota</taxon>
        <taxon>Clostridia</taxon>
        <taxon>Eubacteriales</taxon>
        <taxon>Oscillospiraceae</taxon>
        <taxon>Amygdalobacter</taxon>
    </lineage>
</organism>
<keyword evidence="3" id="KW-1185">Reference proteome</keyword>
<evidence type="ECO:0000313" key="3">
    <source>
        <dbReference type="Proteomes" id="UP000070080"/>
    </source>
</evidence>
<protein>
    <recommendedName>
        <fullName evidence="1">Flavodoxin-like domain-containing protein</fullName>
    </recommendedName>
</protein>
<dbReference type="GO" id="GO:0009055">
    <property type="term" value="F:electron transfer activity"/>
    <property type="evidence" value="ECO:0007669"/>
    <property type="project" value="InterPro"/>
</dbReference>
<comment type="caution">
    <text evidence="2">The sequence shown here is derived from an EMBL/GenBank/DDBJ whole genome shotgun (WGS) entry which is preliminary data.</text>
</comment>
<reference evidence="3" key="1">
    <citation type="submission" date="2016-01" db="EMBL/GenBank/DDBJ databases">
        <authorList>
            <person name="Mitreva M."/>
            <person name="Pepin K.H."/>
            <person name="Mihindukulasuriya K.A."/>
            <person name="Fulton R."/>
            <person name="Fronick C."/>
            <person name="O'Laughlin M."/>
            <person name="Miner T."/>
            <person name="Herter B."/>
            <person name="Rosa B.A."/>
            <person name="Cordes M."/>
            <person name="Tomlinson C."/>
            <person name="Wollam A."/>
            <person name="Palsikar V.B."/>
            <person name="Mardis E.R."/>
            <person name="Wilson R.K."/>
        </authorList>
    </citation>
    <scope>NUCLEOTIDE SEQUENCE [LARGE SCALE GENOMIC DNA]</scope>
    <source>
        <strain evidence="3">KA00274</strain>
    </source>
</reference>
<dbReference type="InterPro" id="IPR008254">
    <property type="entry name" value="Flavodoxin/NO_synth"/>
</dbReference>
<dbReference type="PROSITE" id="PS00201">
    <property type="entry name" value="FLAVODOXIN"/>
    <property type="match status" value="1"/>
</dbReference>
<feature type="domain" description="Flavodoxin-like" evidence="1">
    <location>
        <begin position="5"/>
        <end position="178"/>
    </location>
</feature>
<dbReference type="GO" id="GO:0016651">
    <property type="term" value="F:oxidoreductase activity, acting on NAD(P)H"/>
    <property type="evidence" value="ECO:0007669"/>
    <property type="project" value="UniProtKB-ARBA"/>
</dbReference>
<dbReference type="EMBL" id="LSCV01000005">
    <property type="protein sequence ID" value="KXB42249.1"/>
    <property type="molecule type" value="Genomic_DNA"/>
</dbReference>
<accession>A0A133YGD6</accession>
<dbReference type="RefSeq" id="WP_066713317.1">
    <property type="nucleotide sequence ID" value="NZ_JARFNM010000001.1"/>
</dbReference>
<dbReference type="GO" id="GO:0010181">
    <property type="term" value="F:FMN binding"/>
    <property type="evidence" value="ECO:0007669"/>
    <property type="project" value="InterPro"/>
</dbReference>
<dbReference type="Pfam" id="PF12641">
    <property type="entry name" value="Flavodoxin_3"/>
    <property type="match status" value="1"/>
</dbReference>
<dbReference type="SUPFAM" id="SSF52218">
    <property type="entry name" value="Flavoproteins"/>
    <property type="match status" value="1"/>
</dbReference>
<dbReference type="InterPro" id="IPR029039">
    <property type="entry name" value="Flavoprotein-like_sf"/>
</dbReference>